<dbReference type="eggNOG" id="COG3369">
    <property type="taxonomic scope" value="Bacteria"/>
</dbReference>
<name>I1CZR3_9PSEU</name>
<dbReference type="STRING" id="928724.SacglDRAFT_01256"/>
<dbReference type="RefSeq" id="WP_005462690.1">
    <property type="nucleotide sequence ID" value="NZ_CM001484.1"/>
</dbReference>
<dbReference type="GO" id="GO:0051537">
    <property type="term" value="F:2 iron, 2 sulfur cluster binding"/>
    <property type="evidence" value="ECO:0007669"/>
    <property type="project" value="UniProtKB-KW"/>
</dbReference>
<dbReference type="Proteomes" id="UP000005087">
    <property type="component" value="Chromosome"/>
</dbReference>
<dbReference type="AlphaFoldDB" id="I1CZR3"/>
<organism evidence="7 8">
    <name type="scientific">Saccharomonospora glauca K62</name>
    <dbReference type="NCBI Taxonomy" id="928724"/>
    <lineage>
        <taxon>Bacteria</taxon>
        <taxon>Bacillati</taxon>
        <taxon>Actinomycetota</taxon>
        <taxon>Actinomycetes</taxon>
        <taxon>Pseudonocardiales</taxon>
        <taxon>Pseudonocardiaceae</taxon>
        <taxon>Saccharomonospora</taxon>
    </lineage>
</organism>
<dbReference type="SMART" id="SM00704">
    <property type="entry name" value="ZnF_CDGSH"/>
    <property type="match status" value="1"/>
</dbReference>
<reference evidence="7 8" key="1">
    <citation type="submission" date="2011-09" db="EMBL/GenBank/DDBJ databases">
        <authorList>
            <consortium name="US DOE Joint Genome Institute (JGI-PGF)"/>
            <person name="Lucas S."/>
            <person name="Han J."/>
            <person name="Lapidus A."/>
            <person name="Cheng J.-F."/>
            <person name="Goodwin L."/>
            <person name="Pitluck S."/>
            <person name="Peters L."/>
            <person name="Land M.L."/>
            <person name="Hauser L."/>
            <person name="Brambilla E."/>
            <person name="Klenk H.-P."/>
            <person name="Woyke T.J."/>
        </authorList>
    </citation>
    <scope>NUCLEOTIDE SEQUENCE [LARGE SCALE GENOMIC DNA]</scope>
    <source>
        <strain evidence="7 8">K62</strain>
    </source>
</reference>
<keyword evidence="1" id="KW-0001">2Fe-2S</keyword>
<evidence type="ECO:0000313" key="7">
    <source>
        <dbReference type="EMBL" id="EIE98187.1"/>
    </source>
</evidence>
<proteinExistence type="predicted"/>
<evidence type="ECO:0000256" key="5">
    <source>
        <dbReference type="SAM" id="MobiDB-lite"/>
    </source>
</evidence>
<gene>
    <name evidence="7" type="ORF">SacglDRAFT_01256</name>
</gene>
<accession>I1CZR3</accession>
<dbReference type="EMBL" id="CM001484">
    <property type="protein sequence ID" value="EIE98187.1"/>
    <property type="molecule type" value="Genomic_DNA"/>
</dbReference>
<dbReference type="HOGENOM" id="CLU_173940_3_0_11"/>
<dbReference type="InterPro" id="IPR042216">
    <property type="entry name" value="MitoNEET_CISD"/>
</dbReference>
<evidence type="ECO:0000256" key="3">
    <source>
        <dbReference type="ARBA" id="ARBA00023004"/>
    </source>
</evidence>
<keyword evidence="4" id="KW-0411">Iron-sulfur</keyword>
<keyword evidence="8" id="KW-1185">Reference proteome</keyword>
<dbReference type="GO" id="GO:0005737">
    <property type="term" value="C:cytoplasm"/>
    <property type="evidence" value="ECO:0007669"/>
    <property type="project" value="UniProtKB-ARBA"/>
</dbReference>
<dbReference type="GO" id="GO:0046872">
    <property type="term" value="F:metal ion binding"/>
    <property type="evidence" value="ECO:0007669"/>
    <property type="project" value="UniProtKB-KW"/>
</dbReference>
<feature type="domain" description="Iron-binding zinc finger CDGSH type" evidence="6">
    <location>
        <begin position="35"/>
        <end position="77"/>
    </location>
</feature>
<dbReference type="Gene3D" id="3.40.5.90">
    <property type="entry name" value="CDGSH iron-sulfur domain, mitoNEET-type"/>
    <property type="match status" value="1"/>
</dbReference>
<evidence type="ECO:0000313" key="8">
    <source>
        <dbReference type="Proteomes" id="UP000005087"/>
    </source>
</evidence>
<evidence type="ECO:0000256" key="4">
    <source>
        <dbReference type="ARBA" id="ARBA00023014"/>
    </source>
</evidence>
<sequence>MPTEPNGPTERVPRTPRSSRLRRVTVVPGGPVLVEGPVEVRLADGTTVVSDRFQVAVCACRRSGSYPFCDASHRRKRR</sequence>
<dbReference type="InterPro" id="IPR018967">
    <property type="entry name" value="FeS-contain_CDGSH-typ"/>
</dbReference>
<protein>
    <submittedName>
        <fullName evidence="7">Iron-binding zinc finger protein, CDGSH type</fullName>
    </submittedName>
</protein>
<keyword evidence="2" id="KW-0479">Metal-binding</keyword>
<evidence type="ECO:0000256" key="2">
    <source>
        <dbReference type="ARBA" id="ARBA00022723"/>
    </source>
</evidence>
<keyword evidence="3" id="KW-0408">Iron</keyword>
<dbReference type="Pfam" id="PF09360">
    <property type="entry name" value="zf-CDGSH"/>
    <property type="match status" value="1"/>
</dbReference>
<evidence type="ECO:0000256" key="1">
    <source>
        <dbReference type="ARBA" id="ARBA00022714"/>
    </source>
</evidence>
<reference evidence="8" key="2">
    <citation type="submission" date="2012-01" db="EMBL/GenBank/DDBJ databases">
        <title>Noncontiguous Finished sequence of chromosome of Saccharomonospora glauca K62.</title>
        <authorList>
            <consortium name="US DOE Joint Genome Institute"/>
            <person name="Lucas S."/>
            <person name="Han J."/>
            <person name="Lapidus A."/>
            <person name="Cheng J.-F."/>
            <person name="Goodwin L."/>
            <person name="Pitluck S."/>
            <person name="Peters L."/>
            <person name="Mikhailova N."/>
            <person name="Held B."/>
            <person name="Detter J.C."/>
            <person name="Han C."/>
            <person name="Tapia R."/>
            <person name="Land M."/>
            <person name="Hauser L."/>
            <person name="Kyrpides N."/>
            <person name="Ivanova N."/>
            <person name="Pagani I."/>
            <person name="Brambilla E.-M."/>
            <person name="Klenk H.-P."/>
            <person name="Woyke T."/>
        </authorList>
    </citation>
    <scope>NUCLEOTIDE SEQUENCE [LARGE SCALE GENOMIC DNA]</scope>
    <source>
        <strain evidence="8">K62</strain>
    </source>
</reference>
<feature type="region of interest" description="Disordered" evidence="5">
    <location>
        <begin position="1"/>
        <end position="21"/>
    </location>
</feature>
<evidence type="ECO:0000259" key="6">
    <source>
        <dbReference type="SMART" id="SM00704"/>
    </source>
</evidence>